<protein>
    <recommendedName>
        <fullName evidence="2">TniQ domain-containing protein</fullName>
    </recommendedName>
</protein>
<dbReference type="InterPro" id="IPR009492">
    <property type="entry name" value="TniQ"/>
</dbReference>
<feature type="region of interest" description="Disordered" evidence="1">
    <location>
        <begin position="215"/>
        <end position="243"/>
    </location>
</feature>
<evidence type="ECO:0000256" key="1">
    <source>
        <dbReference type="SAM" id="MobiDB-lite"/>
    </source>
</evidence>
<evidence type="ECO:0000313" key="3">
    <source>
        <dbReference type="EMBL" id="RON69401.1"/>
    </source>
</evidence>
<evidence type="ECO:0000259" key="2">
    <source>
        <dbReference type="Pfam" id="PF06527"/>
    </source>
</evidence>
<dbReference type="AlphaFoldDB" id="A0A423LM11"/>
<gene>
    <name evidence="3" type="ORF">BK671_08175</name>
</gene>
<dbReference type="RefSeq" id="WP_123531489.1">
    <property type="nucleotide sequence ID" value="NZ_MOBU01000006.1"/>
</dbReference>
<proteinExistence type="predicted"/>
<dbReference type="Pfam" id="PF06527">
    <property type="entry name" value="TniQ"/>
    <property type="match status" value="1"/>
</dbReference>
<accession>A0A423LM11</accession>
<feature type="domain" description="TniQ" evidence="2">
    <location>
        <begin position="494"/>
        <end position="662"/>
    </location>
</feature>
<dbReference type="Proteomes" id="UP000285757">
    <property type="component" value="Unassembled WGS sequence"/>
</dbReference>
<dbReference type="EMBL" id="MOBU01000006">
    <property type="protein sequence ID" value="RON69401.1"/>
    <property type="molecule type" value="Genomic_DNA"/>
</dbReference>
<sequence length="879" mass="96970">MGRRWSGSSANQASLDRVLALINQNGDRAQGRLFIVRGEAGAGTSAFASRLRALLDSRQARTLYVPRMPFNSDFVFSSHVLKSLGLPPSVALTSGRRVERHYKAAMQLRRYEAVVCEDAHDFFHKHQPKVQGIYDSIQALTRPPYSHCVVLCGLHDPLTAVGHKATAMGIEVTFFDLEAMSCDLSYLTFVRDVIAANQGHRFPPYFPEANATVSARTSPKNVNNPEIPEIPETPETRERLDAPKSAPLAADTKLTELPILSSKSALAAEQAVLGAASFMALKQSPLTARGIDVQMLHEHTKGLIGNTVSVLKGLLVDAEIAEQATAGDKVRRDVGMETALTEAVIGGNGSALKVDIPALPSMDDHAGDGTLYPAETPGGLQLLLPIGPPAVHQMEIQLELALDMPLNVHTGPKVSIIAQGEMNSAMQRSFRRSIRQLEPAKSIVTPSVGDTSGSPETHIWEAAAIRTSRMSAACNKTTQGFIHKKRKLFQNLLAPIYDETLGSWLDRNANAGQASMIHQGFLDWCMGLLRLENESSKLSAGEGACEAPWVRPTAFDEQDGQTRPWDPNALLGTSRSRAIGMTIKEMEYDDLYRSESFLNVFPRPLAVHLAERFKLPVNATAQYDNRRYCAQCLADDVMGMKAPALRRAWRDRGAAVCTEHRQPVLLQQLEKGHLSKPAGAWQAYIQQTLNGHFDHGVGLVSRHSSGYQSASNETRVCRAVQRIQDWVANSPAIPSVQHPSKYCLYFILGFFLYQPNLVSDGGVARWFFKGMRGDRLDTPRYCKPTVSQMIKNIETAAPRSLAVGYLLLGTAFNLLAESETDLLRRELHFTEALFPKNRHELKLMALCFQRYHLTAVWESAVASLPAEDLLHLEWLFNKS</sequence>
<name>A0A423LM11_PSEFL</name>
<reference evidence="3 4" key="1">
    <citation type="submission" date="2016-10" db="EMBL/GenBank/DDBJ databases">
        <title>Comparative genome analysis of multiple Pseudomonas spp. focuses on biocontrol and plant growth promoting traits.</title>
        <authorList>
            <person name="Tao X.-Y."/>
            <person name="Taylor C.G."/>
        </authorList>
    </citation>
    <scope>NUCLEOTIDE SEQUENCE [LARGE SCALE GENOMIC DNA]</scope>
    <source>
        <strain evidence="3 4">24D3</strain>
    </source>
</reference>
<evidence type="ECO:0000313" key="4">
    <source>
        <dbReference type="Proteomes" id="UP000285757"/>
    </source>
</evidence>
<comment type="caution">
    <text evidence="3">The sequence shown here is derived from an EMBL/GenBank/DDBJ whole genome shotgun (WGS) entry which is preliminary data.</text>
</comment>
<feature type="compositionally biased region" description="Polar residues" evidence="1">
    <location>
        <begin position="215"/>
        <end position="224"/>
    </location>
</feature>
<organism evidence="3 4">
    <name type="scientific">Pseudomonas fluorescens</name>
    <dbReference type="NCBI Taxonomy" id="294"/>
    <lineage>
        <taxon>Bacteria</taxon>
        <taxon>Pseudomonadati</taxon>
        <taxon>Pseudomonadota</taxon>
        <taxon>Gammaproteobacteria</taxon>
        <taxon>Pseudomonadales</taxon>
        <taxon>Pseudomonadaceae</taxon>
        <taxon>Pseudomonas</taxon>
    </lineage>
</organism>